<dbReference type="AlphaFoldDB" id="A0A9P4N0K6"/>
<feature type="transmembrane region" description="Helical" evidence="1">
    <location>
        <begin position="25"/>
        <end position="46"/>
    </location>
</feature>
<reference evidence="3" key="1">
    <citation type="journal article" date="2020" name="Stud. Mycol.">
        <title>101 Dothideomycetes genomes: A test case for predicting lifestyles and emergence of pathogens.</title>
        <authorList>
            <person name="Haridas S."/>
            <person name="Albert R."/>
            <person name="Binder M."/>
            <person name="Bloem J."/>
            <person name="LaButti K."/>
            <person name="Salamov A."/>
            <person name="Andreopoulos B."/>
            <person name="Baker S."/>
            <person name="Barry K."/>
            <person name="Bills G."/>
            <person name="Bluhm B."/>
            <person name="Cannon C."/>
            <person name="Castanera R."/>
            <person name="Culley D."/>
            <person name="Daum C."/>
            <person name="Ezra D."/>
            <person name="Gonzalez J."/>
            <person name="Henrissat B."/>
            <person name="Kuo A."/>
            <person name="Liang C."/>
            <person name="Lipzen A."/>
            <person name="Lutzoni F."/>
            <person name="Magnuson J."/>
            <person name="Mondo S."/>
            <person name="Nolan M."/>
            <person name="Ohm R."/>
            <person name="Pangilinan J."/>
            <person name="Park H.-J."/>
            <person name="Ramirez L."/>
            <person name="Alfaro M."/>
            <person name="Sun H."/>
            <person name="Tritt A."/>
            <person name="Yoshinaga Y."/>
            <person name="Zwiers L.-H."/>
            <person name="Turgeon B."/>
            <person name="Goodwin S."/>
            <person name="Spatafora J."/>
            <person name="Crous P."/>
            <person name="Grigoriev I."/>
        </authorList>
    </citation>
    <scope>NUCLEOTIDE SEQUENCE [LARGE SCALE GENOMIC DNA]</scope>
    <source>
        <strain evidence="3">CBS 304.66</strain>
    </source>
</reference>
<feature type="transmembrane region" description="Helical" evidence="1">
    <location>
        <begin position="89"/>
        <end position="111"/>
    </location>
</feature>
<keyword evidence="1" id="KW-1133">Transmembrane helix</keyword>
<feature type="transmembrane region" description="Helical" evidence="1">
    <location>
        <begin position="53"/>
        <end position="77"/>
    </location>
</feature>
<evidence type="ECO:0000313" key="3">
    <source>
        <dbReference type="Proteomes" id="UP000800093"/>
    </source>
</evidence>
<evidence type="ECO:0000313" key="2">
    <source>
        <dbReference type="EMBL" id="KAF2260578.1"/>
    </source>
</evidence>
<gene>
    <name evidence="2" type="ORF">CC78DRAFT_555535</name>
</gene>
<dbReference type="OrthoDB" id="440424at2759"/>
<dbReference type="Gene3D" id="6.10.110.10">
    <property type="match status" value="1"/>
</dbReference>
<keyword evidence="1" id="KW-0812">Transmembrane</keyword>
<dbReference type="InterPro" id="IPR038213">
    <property type="entry name" value="IFI6/IFI27-like_sf"/>
</dbReference>
<evidence type="ECO:0000256" key="1">
    <source>
        <dbReference type="SAM" id="Phobius"/>
    </source>
</evidence>
<proteinExistence type="predicted"/>
<accession>A0A9P4N0K6</accession>
<name>A0A9P4N0K6_9PLEO</name>
<organism evidence="2 3">
    <name type="scientific">Lojkania enalia</name>
    <dbReference type="NCBI Taxonomy" id="147567"/>
    <lineage>
        <taxon>Eukaryota</taxon>
        <taxon>Fungi</taxon>
        <taxon>Dikarya</taxon>
        <taxon>Ascomycota</taxon>
        <taxon>Pezizomycotina</taxon>
        <taxon>Dothideomycetes</taxon>
        <taxon>Pleosporomycetidae</taxon>
        <taxon>Pleosporales</taxon>
        <taxon>Pleosporales incertae sedis</taxon>
        <taxon>Lojkania</taxon>
    </lineage>
</organism>
<sequence length="115" mass="11988">MHVGLGQCAGEQWSGFLAWLSQPHVIAIITAWWITFTLVTTLIMCLGFGPGGVVAGSAAAVFQSFMYGAFTPAGGIFATLTSMAMLGTLMWPATIIAALMATGVAVAVWAYEVGR</sequence>
<dbReference type="EMBL" id="ML986678">
    <property type="protein sequence ID" value="KAF2260578.1"/>
    <property type="molecule type" value="Genomic_DNA"/>
</dbReference>
<keyword evidence="3" id="KW-1185">Reference proteome</keyword>
<protein>
    <submittedName>
        <fullName evidence="2">Uncharacterized protein</fullName>
    </submittedName>
</protein>
<keyword evidence="1" id="KW-0472">Membrane</keyword>
<dbReference type="Proteomes" id="UP000800093">
    <property type="component" value="Unassembled WGS sequence"/>
</dbReference>
<comment type="caution">
    <text evidence="2">The sequence shown here is derived from an EMBL/GenBank/DDBJ whole genome shotgun (WGS) entry which is preliminary data.</text>
</comment>